<organism evidence="1">
    <name type="scientific">marine metagenome</name>
    <dbReference type="NCBI Taxonomy" id="408172"/>
    <lineage>
        <taxon>unclassified sequences</taxon>
        <taxon>metagenomes</taxon>
        <taxon>ecological metagenomes</taxon>
    </lineage>
</organism>
<name>A0A382GZI3_9ZZZZ</name>
<sequence>MLFNLNDNVFFVSPNLIRIQQTCFKSNHHPPPYTVPESS</sequence>
<accession>A0A382GZI3</accession>
<gene>
    <name evidence="1" type="ORF">METZ01_LOCUS232455</name>
</gene>
<protein>
    <submittedName>
        <fullName evidence="1">Uncharacterized protein</fullName>
    </submittedName>
</protein>
<evidence type="ECO:0000313" key="1">
    <source>
        <dbReference type="EMBL" id="SVB79601.1"/>
    </source>
</evidence>
<proteinExistence type="predicted"/>
<dbReference type="AlphaFoldDB" id="A0A382GZI3"/>
<reference evidence="1" key="1">
    <citation type="submission" date="2018-05" db="EMBL/GenBank/DDBJ databases">
        <authorList>
            <person name="Lanie J.A."/>
            <person name="Ng W.-L."/>
            <person name="Kazmierczak K.M."/>
            <person name="Andrzejewski T.M."/>
            <person name="Davidsen T.M."/>
            <person name="Wayne K.J."/>
            <person name="Tettelin H."/>
            <person name="Glass J.I."/>
            <person name="Rusch D."/>
            <person name="Podicherti R."/>
            <person name="Tsui H.-C.T."/>
            <person name="Winkler M.E."/>
        </authorList>
    </citation>
    <scope>NUCLEOTIDE SEQUENCE</scope>
</reference>
<dbReference type="EMBL" id="UINC01057924">
    <property type="protein sequence ID" value="SVB79601.1"/>
    <property type="molecule type" value="Genomic_DNA"/>
</dbReference>